<feature type="non-terminal residue" evidence="2">
    <location>
        <position position="1"/>
    </location>
</feature>
<organism evidence="2 3">
    <name type="scientific">Artemia franciscana</name>
    <name type="common">Brine shrimp</name>
    <name type="synonym">Artemia sanfranciscana</name>
    <dbReference type="NCBI Taxonomy" id="6661"/>
    <lineage>
        <taxon>Eukaryota</taxon>
        <taxon>Metazoa</taxon>
        <taxon>Ecdysozoa</taxon>
        <taxon>Arthropoda</taxon>
        <taxon>Crustacea</taxon>
        <taxon>Branchiopoda</taxon>
        <taxon>Anostraca</taxon>
        <taxon>Artemiidae</taxon>
        <taxon>Artemia</taxon>
    </lineage>
</organism>
<keyword evidence="3" id="KW-1185">Reference proteome</keyword>
<dbReference type="Pfam" id="PF04280">
    <property type="entry name" value="Tim44"/>
    <property type="match status" value="1"/>
</dbReference>
<sequence>FGKCFNFILRAMSCKIFVRKFSNSGPKFANKYPVFLFQNPFEWISVKLDAKLLQNKWDKEFNIELFKEGSKQALAAVTQYIKKNDLNELTGLLTREALNKFKEEVSKWDSRAIEGLPLQTEDIQGIRIRKIDLQTIVEKRYCDIDVITVSIKEVQEALLLYDIRMRFHREYSEGKLPEWTLTKFVLESFKRYDLTK</sequence>
<name>A0AA88HXK4_ARTSF</name>
<dbReference type="AlphaFoldDB" id="A0AA88HXK4"/>
<dbReference type="InterPro" id="IPR032710">
    <property type="entry name" value="NTF2-like_dom_sf"/>
</dbReference>
<proteinExistence type="predicted"/>
<protein>
    <recommendedName>
        <fullName evidence="1">Tim44-like domain-containing protein</fullName>
    </recommendedName>
</protein>
<accession>A0AA88HXK4</accession>
<dbReference type="Proteomes" id="UP001187531">
    <property type="component" value="Unassembled WGS sequence"/>
</dbReference>
<dbReference type="GO" id="GO:0032979">
    <property type="term" value="P:protein insertion into mitochondrial inner membrane from matrix"/>
    <property type="evidence" value="ECO:0007669"/>
    <property type="project" value="TreeGrafter"/>
</dbReference>
<comment type="caution">
    <text evidence="2">The sequence shown here is derived from an EMBL/GenBank/DDBJ whole genome shotgun (WGS) entry which is preliminary data.</text>
</comment>
<dbReference type="InterPro" id="IPR007379">
    <property type="entry name" value="Tim44-like_dom"/>
</dbReference>
<evidence type="ECO:0000313" key="2">
    <source>
        <dbReference type="EMBL" id="KAK2716031.1"/>
    </source>
</evidence>
<dbReference type="PANTHER" id="PTHR13333:SF5">
    <property type="entry name" value="M-AAA PROTEASE-INTERACTING PROTEIN 1, MITOCHONDRIAL"/>
    <property type="match status" value="1"/>
</dbReference>
<reference evidence="2" key="1">
    <citation type="submission" date="2023-07" db="EMBL/GenBank/DDBJ databases">
        <title>Chromosome-level genome assembly of Artemia franciscana.</title>
        <authorList>
            <person name="Jo E."/>
        </authorList>
    </citation>
    <scope>NUCLEOTIDE SEQUENCE</scope>
    <source>
        <tissue evidence="2">Whole body</tissue>
    </source>
</reference>
<evidence type="ECO:0000313" key="3">
    <source>
        <dbReference type="Proteomes" id="UP001187531"/>
    </source>
</evidence>
<evidence type="ECO:0000259" key="1">
    <source>
        <dbReference type="Pfam" id="PF04280"/>
    </source>
</evidence>
<gene>
    <name evidence="2" type="ORF">QYM36_010563</name>
</gene>
<feature type="domain" description="Tim44-like" evidence="1">
    <location>
        <begin position="57"/>
        <end position="153"/>
    </location>
</feature>
<dbReference type="EMBL" id="JAVRJZ010000012">
    <property type="protein sequence ID" value="KAK2716031.1"/>
    <property type="molecule type" value="Genomic_DNA"/>
</dbReference>
<dbReference type="Gene3D" id="3.10.450.240">
    <property type="match status" value="1"/>
</dbReference>
<dbReference type="GO" id="GO:0005743">
    <property type="term" value="C:mitochondrial inner membrane"/>
    <property type="evidence" value="ECO:0007669"/>
    <property type="project" value="TreeGrafter"/>
</dbReference>
<dbReference type="GO" id="GO:0043022">
    <property type="term" value="F:ribosome binding"/>
    <property type="evidence" value="ECO:0007669"/>
    <property type="project" value="TreeGrafter"/>
</dbReference>
<dbReference type="SUPFAM" id="SSF54427">
    <property type="entry name" value="NTF2-like"/>
    <property type="match status" value="1"/>
</dbReference>
<dbReference type="PANTHER" id="PTHR13333">
    <property type="entry name" value="M-AAA PROTEASE-INTERACTING PROTEIN 1, MITOCHONDRIAL"/>
    <property type="match status" value="1"/>
</dbReference>